<dbReference type="InterPro" id="IPR052743">
    <property type="entry name" value="Glutaminase_GtaA"/>
</dbReference>
<reference evidence="4 5" key="1">
    <citation type="journal article" date="2024" name="Commun. Biol.">
        <title>Comparative genomic analysis of thermophilic fungi reveals convergent evolutionary adaptations and gene losses.</title>
        <authorList>
            <person name="Steindorff A.S."/>
            <person name="Aguilar-Pontes M.V."/>
            <person name="Robinson A.J."/>
            <person name="Andreopoulos B."/>
            <person name="LaButti K."/>
            <person name="Kuo A."/>
            <person name="Mondo S."/>
            <person name="Riley R."/>
            <person name="Otillar R."/>
            <person name="Haridas S."/>
            <person name="Lipzen A."/>
            <person name="Grimwood J."/>
            <person name="Schmutz J."/>
            <person name="Clum A."/>
            <person name="Reid I.D."/>
            <person name="Moisan M.C."/>
            <person name="Butler G."/>
            <person name="Nguyen T.T.M."/>
            <person name="Dewar K."/>
            <person name="Conant G."/>
            <person name="Drula E."/>
            <person name="Henrissat B."/>
            <person name="Hansel C."/>
            <person name="Singer S."/>
            <person name="Hutchinson M.I."/>
            <person name="de Vries R.P."/>
            <person name="Natvig D.O."/>
            <person name="Powell A.J."/>
            <person name="Tsang A."/>
            <person name="Grigoriev I.V."/>
        </authorList>
    </citation>
    <scope>NUCLEOTIDE SEQUENCE [LARGE SCALE GENOMIC DNA]</scope>
    <source>
        <strain evidence="4 5">CBS 494.80</strain>
    </source>
</reference>
<dbReference type="PANTHER" id="PTHR31987">
    <property type="entry name" value="GLUTAMINASE A-RELATED"/>
    <property type="match status" value="1"/>
</dbReference>
<name>A0ABR4C378_9HELO</name>
<dbReference type="SUPFAM" id="SSF48208">
    <property type="entry name" value="Six-hairpin glycosidases"/>
    <property type="match status" value="1"/>
</dbReference>
<feature type="signal peptide" evidence="1">
    <location>
        <begin position="1"/>
        <end position="19"/>
    </location>
</feature>
<dbReference type="EMBL" id="JAZHXI010000014">
    <property type="protein sequence ID" value="KAL2064393.1"/>
    <property type="molecule type" value="Genomic_DNA"/>
</dbReference>
<dbReference type="InterPro" id="IPR033433">
    <property type="entry name" value="GtaA_N"/>
</dbReference>
<evidence type="ECO:0000313" key="5">
    <source>
        <dbReference type="Proteomes" id="UP001595075"/>
    </source>
</evidence>
<evidence type="ECO:0008006" key="6">
    <source>
        <dbReference type="Google" id="ProtNLM"/>
    </source>
</evidence>
<organism evidence="4 5">
    <name type="scientific">Oculimacula yallundae</name>
    <dbReference type="NCBI Taxonomy" id="86028"/>
    <lineage>
        <taxon>Eukaryota</taxon>
        <taxon>Fungi</taxon>
        <taxon>Dikarya</taxon>
        <taxon>Ascomycota</taxon>
        <taxon>Pezizomycotina</taxon>
        <taxon>Leotiomycetes</taxon>
        <taxon>Helotiales</taxon>
        <taxon>Ploettnerulaceae</taxon>
        <taxon>Oculimacula</taxon>
    </lineage>
</organism>
<dbReference type="Gene3D" id="1.50.10.10">
    <property type="match status" value="1"/>
</dbReference>
<comment type="caution">
    <text evidence="4">The sequence shown here is derived from an EMBL/GenBank/DDBJ whole genome shotgun (WGS) entry which is preliminary data.</text>
</comment>
<feature type="chain" id="PRO_5045794598" description="Glutaminase A" evidence="1">
    <location>
        <begin position="20"/>
        <end position="723"/>
    </location>
</feature>
<sequence>MRHYSVVALCGILTGSTWAGTFSPARPPAIPLAVKSPYMSTWLEVGSDGGNGGNLAGAWPRFWAGPQPGPVAGRNGAVTGWVGFIKVDGESYTWMGDASVNGWRPTLVTQDSFEYTSQRSTFMLNVAGKITMNVTFLSPLTPKDIKRHSIIGSYLSVTVNSRDGVDHDVQLYADTSAEWVNPTHNQEPVAWSYSENNGVASHKSFQRTESEFNADYPDDAAHWGNWYWSTAASPSMSYQSGSDSTVRAIYLSNSVLPNTQDREYRAISSRWPVFAFSHALGNVGKTPVSTLYTIVHAQKNAIYFNGANGLVSLPSLWASYWSTDLSMVNFFHKDWPSNNGALDHKIAVDSLKAGGQDYLTITSLSARQAFGAVQLCGTPAKPYLFMKEISSDGNTQTVDVLFPTMPIFLYTNPNLVKYLLDPLYENQEAGRFPQTYSLHDLGANYPRAIGHPNGDGEPMPLEECGNMIIATLVYVQRTGDTAYLAKHYKILKQWTGYLIQEALIPAYQLSTDDFQGQLANQTNLALKGIIAIEAMSVVARRIGNLADAKTFTDIAHDYINKWQKLAVVASANPPHTNLAYQDKNSHGLLYNLYGDTLLGLNLVPKSIYSMQSTFYPTVAQTYGVSLDTRNVFTKSDWEMWVAAISSPSTKTMFISKLANWINTTPSNRAFTDLYNTQTGDFASGPFIARPVVGGHFALLALEGTTTAAFRATDEEFLERVLPA</sequence>
<evidence type="ECO:0000259" key="3">
    <source>
        <dbReference type="Pfam" id="PF17168"/>
    </source>
</evidence>
<accession>A0ABR4C378</accession>
<dbReference type="Pfam" id="PF16335">
    <property type="entry name" value="GtaA_6_Hairpin"/>
    <property type="match status" value="1"/>
</dbReference>
<evidence type="ECO:0000313" key="4">
    <source>
        <dbReference type="EMBL" id="KAL2064393.1"/>
    </source>
</evidence>
<feature type="domain" description="Glutaminase A N-terminal" evidence="3">
    <location>
        <begin position="119"/>
        <end position="339"/>
    </location>
</feature>
<evidence type="ECO:0000259" key="2">
    <source>
        <dbReference type="Pfam" id="PF16335"/>
    </source>
</evidence>
<proteinExistence type="predicted"/>
<dbReference type="Pfam" id="PF17168">
    <property type="entry name" value="DUF5127"/>
    <property type="match status" value="1"/>
</dbReference>
<dbReference type="PANTHER" id="PTHR31987:SF1">
    <property type="entry name" value="GLUTAMINASE A"/>
    <property type="match status" value="1"/>
</dbReference>
<dbReference type="InterPro" id="IPR008928">
    <property type="entry name" value="6-hairpin_glycosidase_sf"/>
</dbReference>
<dbReference type="InterPro" id="IPR012341">
    <property type="entry name" value="6hp_glycosidase-like_sf"/>
</dbReference>
<gene>
    <name evidence="4" type="ORF">VTL71DRAFT_4887</name>
</gene>
<dbReference type="InterPro" id="IPR032514">
    <property type="entry name" value="GtaA_central"/>
</dbReference>
<protein>
    <recommendedName>
        <fullName evidence="6">Glutaminase A</fullName>
    </recommendedName>
</protein>
<dbReference type="Proteomes" id="UP001595075">
    <property type="component" value="Unassembled WGS sequence"/>
</dbReference>
<evidence type="ECO:0000256" key="1">
    <source>
        <dbReference type="SAM" id="SignalP"/>
    </source>
</evidence>
<keyword evidence="1" id="KW-0732">Signal</keyword>
<keyword evidence="5" id="KW-1185">Reference proteome</keyword>
<feature type="domain" description="Glutaminase A central" evidence="2">
    <location>
        <begin position="355"/>
        <end position="699"/>
    </location>
</feature>